<dbReference type="InterPro" id="IPR001584">
    <property type="entry name" value="Integrase_cat-core"/>
</dbReference>
<gene>
    <name evidence="9" type="ORF">GSOID_T00015275001</name>
</gene>
<dbReference type="InterPro" id="IPR043502">
    <property type="entry name" value="DNA/RNA_pol_sf"/>
</dbReference>
<evidence type="ECO:0000256" key="6">
    <source>
        <dbReference type="ARBA" id="ARBA00022918"/>
    </source>
</evidence>
<proteinExistence type="predicted"/>
<keyword evidence="10" id="KW-1185">Reference proteome</keyword>
<evidence type="ECO:0000313" key="9">
    <source>
        <dbReference type="EMBL" id="CBY11099.1"/>
    </source>
</evidence>
<keyword evidence="1" id="KW-0808">Transferase</keyword>
<sequence length="763" mass="87264">MGRLLTRDGVKLDPRNYETIQNMGPPTTRKSLLSAIGNFTWINQWLSANYGEKVAENCCSQLLKELHNCTRGDKRKFKMTPEALEAFEKAKTRISSDKVFGYADFNLPFILICDASTVAMGALLVQIQDGRQKIIAAASKSFSATEQKWAANEREAYAIVFMCERFDYYLRGPRAFTVLTDHRPLTALDVKSFGSPKLARWQLRLQRYRMVIQYIKGTENVWADLFSRPYDVSPRKLVKDTTVMGDYYTVADDNSMEIYVPSWTQKSKLPKELVLHRAHVTSCYSIGYCLTTGFDSKMPISEFRTIEEYQSEDPSLSVIRDNLRQGVPREKWTQPDGSYDWSKLIRFADSMYIDKTTNLLLIALGGNQPKVVLPNALKNRYISDAHQKGHFGIDRTSEMLHWAWWTHKTDDIRDYVSTCEYCAKRKGSYIQPATPQLKHVLRGQRPFDLIYCDYVHMPQGKTGKRYILTIQCGFSRFLYAVPQARNRSIDAARGLYNFMLQYGFPSTISSDKGRHFIGEVLRDFTKLLNIRQNLHCAFRPQSSGTLERIHRVMKNSLWGVVNDQGCDWEEALPSVISWINRAHNKSIKSSPWKVIFGHDYNDSGLALPTSTSAQTATQYAREIRSILSSAHKMVQIAQQEADSVLDRKPPYFYPLAISPGDEVYVKRDFSAEAKRQKQPYIGPYTVLKCNDCILIIDMNGRNETVHRGHVVKKIERSPHQDDDILDLLSDSPPVIQPNAAPLRRSTRISKPPVRFQAGICSPN</sequence>
<dbReference type="Pfam" id="PF00665">
    <property type="entry name" value="rve"/>
    <property type="match status" value="1"/>
</dbReference>
<dbReference type="Proteomes" id="UP000001307">
    <property type="component" value="Unassembled WGS sequence"/>
</dbReference>
<evidence type="ECO:0000256" key="5">
    <source>
        <dbReference type="ARBA" id="ARBA00022801"/>
    </source>
</evidence>
<evidence type="ECO:0000256" key="1">
    <source>
        <dbReference type="ARBA" id="ARBA00022679"/>
    </source>
</evidence>
<feature type="domain" description="Integrase catalytic" evidence="8">
    <location>
        <begin position="442"/>
        <end position="599"/>
    </location>
</feature>
<protein>
    <recommendedName>
        <fullName evidence="7">Gypsy retrotransposon integrase-like protein 1</fullName>
    </recommendedName>
</protein>
<keyword evidence="3" id="KW-0540">Nuclease</keyword>
<dbReference type="InterPro" id="IPR041588">
    <property type="entry name" value="Integrase_H2C2"/>
</dbReference>
<dbReference type="EMBL" id="FN653075">
    <property type="protein sequence ID" value="CBY11099.1"/>
    <property type="molecule type" value="Genomic_DNA"/>
</dbReference>
<keyword evidence="2" id="KW-0548">Nucleotidyltransferase</keyword>
<dbReference type="CDD" id="cd09274">
    <property type="entry name" value="RNase_HI_RT_Ty3"/>
    <property type="match status" value="1"/>
</dbReference>
<dbReference type="Gene3D" id="3.10.20.370">
    <property type="match status" value="1"/>
</dbReference>
<dbReference type="Gene3D" id="1.10.340.70">
    <property type="match status" value="1"/>
</dbReference>
<dbReference type="InterPro" id="IPR043128">
    <property type="entry name" value="Rev_trsase/Diguanyl_cyclase"/>
</dbReference>
<keyword evidence="5" id="KW-0378">Hydrolase</keyword>
<evidence type="ECO:0000256" key="4">
    <source>
        <dbReference type="ARBA" id="ARBA00022759"/>
    </source>
</evidence>
<accession>E4XM92</accession>
<evidence type="ECO:0000313" key="10">
    <source>
        <dbReference type="Proteomes" id="UP000001307"/>
    </source>
</evidence>
<keyword evidence="4" id="KW-0255">Endonuclease</keyword>
<organism evidence="9">
    <name type="scientific">Oikopleura dioica</name>
    <name type="common">Tunicate</name>
    <dbReference type="NCBI Taxonomy" id="34765"/>
    <lineage>
        <taxon>Eukaryota</taxon>
        <taxon>Metazoa</taxon>
        <taxon>Chordata</taxon>
        <taxon>Tunicata</taxon>
        <taxon>Appendicularia</taxon>
        <taxon>Copelata</taxon>
        <taxon>Oikopleuridae</taxon>
        <taxon>Oikopleura</taxon>
    </lineage>
</organism>
<dbReference type="OrthoDB" id="10051637at2759"/>
<evidence type="ECO:0000256" key="7">
    <source>
        <dbReference type="ARBA" id="ARBA00039658"/>
    </source>
</evidence>
<evidence type="ECO:0000259" key="8">
    <source>
        <dbReference type="PROSITE" id="PS50994"/>
    </source>
</evidence>
<dbReference type="Pfam" id="PF17921">
    <property type="entry name" value="Integrase_H2C2"/>
    <property type="match status" value="1"/>
</dbReference>
<keyword evidence="6" id="KW-0695">RNA-directed DNA polymerase</keyword>
<dbReference type="InterPro" id="IPR050951">
    <property type="entry name" value="Retrovirus_Pol_polyprotein"/>
</dbReference>
<dbReference type="PANTHER" id="PTHR37984:SF5">
    <property type="entry name" value="PROTEIN NYNRIN-LIKE"/>
    <property type="match status" value="1"/>
</dbReference>
<dbReference type="InterPro" id="IPR036397">
    <property type="entry name" value="RNaseH_sf"/>
</dbReference>
<reference evidence="9" key="1">
    <citation type="journal article" date="2010" name="Science">
        <title>Plasticity of animal genome architecture unmasked by rapid evolution of a pelagic tunicate.</title>
        <authorList>
            <person name="Denoeud F."/>
            <person name="Henriet S."/>
            <person name="Mungpakdee S."/>
            <person name="Aury J.M."/>
            <person name="Da Silva C."/>
            <person name="Brinkmann H."/>
            <person name="Mikhaleva J."/>
            <person name="Olsen L.C."/>
            <person name="Jubin C."/>
            <person name="Canestro C."/>
            <person name="Bouquet J.M."/>
            <person name="Danks G."/>
            <person name="Poulain J."/>
            <person name="Campsteijn C."/>
            <person name="Adamski M."/>
            <person name="Cross I."/>
            <person name="Yadetie F."/>
            <person name="Muffato M."/>
            <person name="Louis A."/>
            <person name="Butcher S."/>
            <person name="Tsagkogeorga G."/>
            <person name="Konrad A."/>
            <person name="Singh S."/>
            <person name="Jensen M.F."/>
            <person name="Cong E.H."/>
            <person name="Eikeseth-Otteraa H."/>
            <person name="Noel B."/>
            <person name="Anthouard V."/>
            <person name="Porcel B.M."/>
            <person name="Kachouri-Lafond R."/>
            <person name="Nishino A."/>
            <person name="Ugolini M."/>
            <person name="Chourrout P."/>
            <person name="Nishida H."/>
            <person name="Aasland R."/>
            <person name="Huzurbazar S."/>
            <person name="Westhof E."/>
            <person name="Delsuc F."/>
            <person name="Lehrach H."/>
            <person name="Reinhardt R."/>
            <person name="Weissenbach J."/>
            <person name="Roy S.W."/>
            <person name="Artiguenave F."/>
            <person name="Postlethwait J.H."/>
            <person name="Manak J.R."/>
            <person name="Thompson E.M."/>
            <person name="Jaillon O."/>
            <person name="Du Pasquier L."/>
            <person name="Boudinot P."/>
            <person name="Liberles D.A."/>
            <person name="Volff J.N."/>
            <person name="Philippe H."/>
            <person name="Lenhard B."/>
            <person name="Roest Crollius H."/>
            <person name="Wincker P."/>
            <person name="Chourrout D."/>
        </authorList>
    </citation>
    <scope>NUCLEOTIDE SEQUENCE [LARGE SCALE GENOMIC DNA]</scope>
</reference>
<dbReference type="GO" id="GO:0003676">
    <property type="term" value="F:nucleic acid binding"/>
    <property type="evidence" value="ECO:0007669"/>
    <property type="project" value="InterPro"/>
</dbReference>
<evidence type="ECO:0000256" key="2">
    <source>
        <dbReference type="ARBA" id="ARBA00022695"/>
    </source>
</evidence>
<dbReference type="GO" id="GO:0004519">
    <property type="term" value="F:endonuclease activity"/>
    <property type="evidence" value="ECO:0007669"/>
    <property type="project" value="UniProtKB-KW"/>
</dbReference>
<dbReference type="FunFam" id="3.10.20.370:FF:000001">
    <property type="entry name" value="Retrovirus-related Pol polyprotein from transposon 17.6-like protein"/>
    <property type="match status" value="1"/>
</dbReference>
<dbReference type="SUPFAM" id="SSF56672">
    <property type="entry name" value="DNA/RNA polymerases"/>
    <property type="match status" value="1"/>
</dbReference>
<dbReference type="SUPFAM" id="SSF53098">
    <property type="entry name" value="Ribonuclease H-like"/>
    <property type="match status" value="1"/>
</dbReference>
<evidence type="ECO:0000256" key="3">
    <source>
        <dbReference type="ARBA" id="ARBA00022722"/>
    </source>
</evidence>
<dbReference type="InParanoid" id="E4XM92"/>
<dbReference type="GO" id="GO:0015074">
    <property type="term" value="P:DNA integration"/>
    <property type="evidence" value="ECO:0007669"/>
    <property type="project" value="InterPro"/>
</dbReference>
<dbReference type="AlphaFoldDB" id="E4XM92"/>
<dbReference type="InterPro" id="IPR012337">
    <property type="entry name" value="RNaseH-like_sf"/>
</dbReference>
<name>E4XM92_OIKDI</name>
<dbReference type="InterPro" id="IPR041373">
    <property type="entry name" value="RT_RNaseH"/>
</dbReference>
<dbReference type="GO" id="GO:0003964">
    <property type="term" value="F:RNA-directed DNA polymerase activity"/>
    <property type="evidence" value="ECO:0007669"/>
    <property type="project" value="UniProtKB-KW"/>
</dbReference>
<dbReference type="PROSITE" id="PS50994">
    <property type="entry name" value="INTEGRASE"/>
    <property type="match status" value="1"/>
</dbReference>
<dbReference type="GO" id="GO:0016787">
    <property type="term" value="F:hydrolase activity"/>
    <property type="evidence" value="ECO:0007669"/>
    <property type="project" value="UniProtKB-KW"/>
</dbReference>
<dbReference type="Gene3D" id="3.30.420.10">
    <property type="entry name" value="Ribonuclease H-like superfamily/Ribonuclease H"/>
    <property type="match status" value="1"/>
</dbReference>
<dbReference type="PANTHER" id="PTHR37984">
    <property type="entry name" value="PROTEIN CBG26694"/>
    <property type="match status" value="1"/>
</dbReference>
<dbReference type="Pfam" id="PF17917">
    <property type="entry name" value="RT_RNaseH"/>
    <property type="match status" value="1"/>
</dbReference>
<dbReference type="Gene3D" id="3.30.70.270">
    <property type="match status" value="1"/>
</dbReference>